<reference evidence="1" key="1">
    <citation type="submission" date="2022-08" db="EMBL/GenBank/DDBJ databases">
        <title>Genomic Encyclopedia of Type Strains, Phase V (KMG-V): Genome sequencing to study the core and pangenomes of soil and plant-associated prokaryotes.</title>
        <authorList>
            <person name="Whitman W."/>
        </authorList>
    </citation>
    <scope>NUCLEOTIDE SEQUENCE</scope>
    <source>
        <strain evidence="1">0</strain>
    </source>
</reference>
<evidence type="ECO:0000313" key="2">
    <source>
        <dbReference type="Proteomes" id="UP001155027"/>
    </source>
</evidence>
<organism evidence="1 2">
    <name type="scientific">Salinibacter ruber</name>
    <dbReference type="NCBI Taxonomy" id="146919"/>
    <lineage>
        <taxon>Bacteria</taxon>
        <taxon>Pseudomonadati</taxon>
        <taxon>Rhodothermota</taxon>
        <taxon>Rhodothermia</taxon>
        <taxon>Rhodothermales</taxon>
        <taxon>Salinibacteraceae</taxon>
        <taxon>Salinibacter</taxon>
    </lineage>
</organism>
<accession>A0A9X2PT01</accession>
<sequence>MTVRDSPFPSNVCDHTSIAKRADIEPQIRLFDA</sequence>
<comment type="caution">
    <text evidence="1">The sequence shown here is derived from an EMBL/GenBank/DDBJ whole genome shotgun (WGS) entry which is preliminary data.</text>
</comment>
<proteinExistence type="predicted"/>
<dbReference type="EMBL" id="JANUAU010000001">
    <property type="protein sequence ID" value="MCS3676237.1"/>
    <property type="molecule type" value="Genomic_DNA"/>
</dbReference>
<evidence type="ECO:0000313" key="1">
    <source>
        <dbReference type="EMBL" id="MCS3676237.1"/>
    </source>
</evidence>
<dbReference type="Proteomes" id="UP001155027">
    <property type="component" value="Unassembled WGS sequence"/>
</dbReference>
<gene>
    <name evidence="1" type="ORF">GGP71_000133</name>
</gene>
<protein>
    <submittedName>
        <fullName evidence="1">Uncharacterized protein</fullName>
    </submittedName>
</protein>
<dbReference type="AlphaFoldDB" id="A0A9X2PT01"/>
<name>A0A9X2PT01_9BACT</name>